<dbReference type="SUPFAM" id="SSF74653">
    <property type="entry name" value="TolA/TonB C-terminal domain"/>
    <property type="match status" value="1"/>
</dbReference>
<keyword evidence="6 11" id="KW-0812">Transmembrane</keyword>
<keyword evidence="8 11" id="KW-1133">Transmembrane helix</keyword>
<dbReference type="GO" id="GO:0055085">
    <property type="term" value="P:transmembrane transport"/>
    <property type="evidence" value="ECO:0007669"/>
    <property type="project" value="InterPro"/>
</dbReference>
<dbReference type="Gene3D" id="3.30.1150.10">
    <property type="match status" value="1"/>
</dbReference>
<dbReference type="PANTHER" id="PTHR33446:SF2">
    <property type="entry name" value="PROTEIN TONB"/>
    <property type="match status" value="1"/>
</dbReference>
<keyword evidence="3" id="KW-0813">Transport</keyword>
<feature type="compositionally biased region" description="Low complexity" evidence="10">
    <location>
        <begin position="74"/>
        <end position="90"/>
    </location>
</feature>
<dbReference type="Pfam" id="PF03544">
    <property type="entry name" value="TonB_C"/>
    <property type="match status" value="1"/>
</dbReference>
<keyword evidence="5" id="KW-0997">Cell inner membrane</keyword>
<evidence type="ECO:0000259" key="12">
    <source>
        <dbReference type="PROSITE" id="PS52015"/>
    </source>
</evidence>
<organism evidence="13">
    <name type="scientific">Serratia marcescens SM39</name>
    <dbReference type="NCBI Taxonomy" id="1334564"/>
    <lineage>
        <taxon>Bacteria</taxon>
        <taxon>Pseudomonadati</taxon>
        <taxon>Pseudomonadota</taxon>
        <taxon>Gammaproteobacteria</taxon>
        <taxon>Enterobacterales</taxon>
        <taxon>Yersiniaceae</taxon>
        <taxon>Serratia</taxon>
    </lineage>
</organism>
<dbReference type="RefSeq" id="WP_033649853.1">
    <property type="nucleotide sequence ID" value="NZ_AP013063.1"/>
</dbReference>
<evidence type="ECO:0000256" key="6">
    <source>
        <dbReference type="ARBA" id="ARBA00022692"/>
    </source>
</evidence>
<dbReference type="AlphaFoldDB" id="A0AAT9E783"/>
<feature type="region of interest" description="Disordered" evidence="10">
    <location>
        <begin position="71"/>
        <end position="151"/>
    </location>
</feature>
<dbReference type="InterPro" id="IPR006260">
    <property type="entry name" value="TonB/TolA_C"/>
</dbReference>
<evidence type="ECO:0000256" key="11">
    <source>
        <dbReference type="SAM" id="Phobius"/>
    </source>
</evidence>
<evidence type="ECO:0000256" key="4">
    <source>
        <dbReference type="ARBA" id="ARBA00022475"/>
    </source>
</evidence>
<evidence type="ECO:0000256" key="7">
    <source>
        <dbReference type="ARBA" id="ARBA00022927"/>
    </source>
</evidence>
<name>A0AAT9E783_SERMA</name>
<keyword evidence="9 11" id="KW-0472">Membrane</keyword>
<evidence type="ECO:0000256" key="1">
    <source>
        <dbReference type="ARBA" id="ARBA00004383"/>
    </source>
</evidence>
<dbReference type="GO" id="GO:0098797">
    <property type="term" value="C:plasma membrane protein complex"/>
    <property type="evidence" value="ECO:0007669"/>
    <property type="project" value="TreeGrafter"/>
</dbReference>
<evidence type="ECO:0000256" key="10">
    <source>
        <dbReference type="SAM" id="MobiDB-lite"/>
    </source>
</evidence>
<comment type="similarity">
    <text evidence="2">Belongs to the TonB family.</text>
</comment>
<evidence type="ECO:0000256" key="3">
    <source>
        <dbReference type="ARBA" id="ARBA00022448"/>
    </source>
</evidence>
<keyword evidence="4" id="KW-1003">Cell membrane</keyword>
<dbReference type="GO" id="GO:0015031">
    <property type="term" value="P:protein transport"/>
    <property type="evidence" value="ECO:0007669"/>
    <property type="project" value="UniProtKB-KW"/>
</dbReference>
<protein>
    <submittedName>
        <fullName evidence="13">TonB-like protein</fullName>
    </submittedName>
</protein>
<feature type="transmembrane region" description="Helical" evidence="11">
    <location>
        <begin position="21"/>
        <end position="38"/>
    </location>
</feature>
<dbReference type="GeneID" id="301147142"/>
<dbReference type="NCBIfam" id="TIGR01352">
    <property type="entry name" value="tonB_Cterm"/>
    <property type="match status" value="1"/>
</dbReference>
<dbReference type="GO" id="GO:0031992">
    <property type="term" value="F:energy transducer activity"/>
    <property type="evidence" value="ECO:0007669"/>
    <property type="project" value="TreeGrafter"/>
</dbReference>
<dbReference type="PROSITE" id="PS52015">
    <property type="entry name" value="TONB_CTD"/>
    <property type="match status" value="1"/>
</dbReference>
<accession>A0AAT9E783</accession>
<dbReference type="EMBL" id="AP013063">
    <property type="protein sequence ID" value="BAO35053.1"/>
    <property type="molecule type" value="Genomic_DNA"/>
</dbReference>
<dbReference type="KEGG" id="smar:SM39_3080"/>
<evidence type="ECO:0000313" key="13">
    <source>
        <dbReference type="EMBL" id="BAO35053.1"/>
    </source>
</evidence>
<dbReference type="PANTHER" id="PTHR33446">
    <property type="entry name" value="PROTEIN TONB-RELATED"/>
    <property type="match status" value="1"/>
</dbReference>
<feature type="compositionally biased region" description="Low complexity" evidence="10">
    <location>
        <begin position="135"/>
        <end position="146"/>
    </location>
</feature>
<sequence>MLSQSYSLPAFELPQPRWARGLLLALAAHAALVLLFYWPQTALEPVVLPPPAVMMSWAAQIEAPESKPLPLGVQQAESAAAQPAEQQQQPDLPKLARAEKAKIVTAQKKRAERRPPQKTQPQPKPQEQAKETRNAAASSAAAPQAQTLSHQTAAPINSDANSNAQAKLSWESLVKGKLNRIKDYPLDARSRRRSGMPQVSFSVDAQGRVSNVTLLVRSGTASLDREAVAVVSRAQPLPPPPPEMLQQGAVRVTMPIDFNLAELNARR</sequence>
<keyword evidence="7" id="KW-0653">Protein transport</keyword>
<dbReference type="InterPro" id="IPR037682">
    <property type="entry name" value="TonB_C"/>
</dbReference>
<gene>
    <name evidence="13" type="primary">cjrB</name>
    <name evidence="13" type="ORF">SM39_3080</name>
</gene>
<evidence type="ECO:0000256" key="9">
    <source>
        <dbReference type="ARBA" id="ARBA00023136"/>
    </source>
</evidence>
<proteinExistence type="inferred from homology"/>
<comment type="subcellular location">
    <subcellularLocation>
        <location evidence="1">Cell inner membrane</location>
        <topology evidence="1">Single-pass membrane protein</topology>
        <orientation evidence="1">Periplasmic side</orientation>
    </subcellularLocation>
</comment>
<dbReference type="InterPro" id="IPR051045">
    <property type="entry name" value="TonB-dependent_transducer"/>
</dbReference>
<evidence type="ECO:0000256" key="5">
    <source>
        <dbReference type="ARBA" id="ARBA00022519"/>
    </source>
</evidence>
<feature type="domain" description="TonB C-terminal" evidence="12">
    <location>
        <begin position="169"/>
        <end position="267"/>
    </location>
</feature>
<evidence type="ECO:0000256" key="8">
    <source>
        <dbReference type="ARBA" id="ARBA00022989"/>
    </source>
</evidence>
<evidence type="ECO:0000256" key="2">
    <source>
        <dbReference type="ARBA" id="ARBA00006555"/>
    </source>
</evidence>
<reference evidence="13" key="1">
    <citation type="journal article" date="2014" name="Genome Biol. Evol.">
        <title>Genome evolution and plasticity of Serratia marcescens, an important multidrug-resistant nosocomial pathogen.</title>
        <authorList>
            <person name="Iguchi A."/>
            <person name="Nagaya Y."/>
            <person name="Pradel E."/>
            <person name="Ooka T."/>
            <person name="Ogura Y."/>
            <person name="Katsura K."/>
            <person name="Kurokawa K."/>
            <person name="Oshima K."/>
            <person name="Hattori M."/>
            <person name="Parkhill J."/>
            <person name="Sebaihia M."/>
            <person name="Coulthurst S.J."/>
            <person name="Gotoh N."/>
            <person name="Thomson N.R."/>
            <person name="Ewbank J.J."/>
            <person name="Hayashi T."/>
        </authorList>
    </citation>
    <scope>NUCLEOTIDE SEQUENCE</scope>
    <source>
        <strain evidence="13">SM39</strain>
    </source>
</reference>